<gene>
    <name evidence="2" type="ORF">NITHO_1050001</name>
</gene>
<dbReference type="Proteomes" id="UP000004221">
    <property type="component" value="Unassembled WGS sequence"/>
</dbReference>
<comment type="caution">
    <text evidence="2">The sequence shown here is derived from an EMBL/GenBank/DDBJ whole genome shotgun (WGS) entry which is preliminary data.</text>
</comment>
<name>I4ECJ2_9BACT</name>
<feature type="transmembrane region" description="Helical" evidence="1">
    <location>
        <begin position="23"/>
        <end position="44"/>
    </location>
</feature>
<evidence type="ECO:0000313" key="2">
    <source>
        <dbReference type="EMBL" id="CCF82404.1"/>
    </source>
</evidence>
<dbReference type="AlphaFoldDB" id="I4ECJ2"/>
<protein>
    <submittedName>
        <fullName evidence="2">Uncharacterized protein</fullName>
    </submittedName>
</protein>
<evidence type="ECO:0000313" key="3">
    <source>
        <dbReference type="Proteomes" id="UP000004221"/>
    </source>
</evidence>
<sequence length="86" mass="9551">MLWFAGTIGLALAAILVKDWSSTLALILAIVTILVFFSPIVMGFGNPGPTGPNVQRWRGKDIEFPPPRAGIIGELRYRIWKMRNGR</sequence>
<dbReference type="EMBL" id="CAGS01000008">
    <property type="protein sequence ID" value="CCF82404.1"/>
    <property type="molecule type" value="Genomic_DNA"/>
</dbReference>
<organism evidence="2 3">
    <name type="scientific">Nitrolancea hollandica Lb</name>
    <dbReference type="NCBI Taxonomy" id="1129897"/>
    <lineage>
        <taxon>Bacteria</taxon>
        <taxon>Pseudomonadati</taxon>
        <taxon>Thermomicrobiota</taxon>
        <taxon>Thermomicrobia</taxon>
        <taxon>Sphaerobacterales</taxon>
        <taxon>Sphaerobacterineae</taxon>
        <taxon>Sphaerobacteraceae</taxon>
        <taxon>Nitrolancea</taxon>
    </lineage>
</organism>
<proteinExistence type="predicted"/>
<keyword evidence="1" id="KW-0812">Transmembrane</keyword>
<keyword evidence="1" id="KW-0472">Membrane</keyword>
<reference evidence="2 3" key="1">
    <citation type="journal article" date="2012" name="ISME J.">
        <title>Nitrification expanded: discovery, physiology and genomics of a nitrite-oxidizing bacterium from the phylum Chloroflexi.</title>
        <authorList>
            <person name="Sorokin D.Y."/>
            <person name="Lucker S."/>
            <person name="Vejmelkova D."/>
            <person name="Kostrikina N.A."/>
            <person name="Kleerebezem R."/>
            <person name="Rijpstra W.I."/>
            <person name="Damste J.S."/>
            <person name="Le Paslier D."/>
            <person name="Muyzer G."/>
            <person name="Wagner M."/>
            <person name="van Loosdrecht M.C."/>
            <person name="Daims H."/>
        </authorList>
    </citation>
    <scope>NUCLEOTIDE SEQUENCE [LARGE SCALE GENOMIC DNA]</scope>
    <source>
        <strain evidence="3">none</strain>
    </source>
</reference>
<accession>I4ECJ2</accession>
<keyword evidence="3" id="KW-1185">Reference proteome</keyword>
<evidence type="ECO:0000256" key="1">
    <source>
        <dbReference type="SAM" id="Phobius"/>
    </source>
</evidence>
<keyword evidence="1" id="KW-1133">Transmembrane helix</keyword>